<gene>
    <name evidence="1" type="ORF">NCAST_25_02240</name>
</gene>
<dbReference type="OrthoDB" id="3789942at2"/>
<dbReference type="STRING" id="1824.SAMN05444423_10177"/>
<accession>U5E564</accession>
<protein>
    <submittedName>
        <fullName evidence="1">Uncharacterized protein</fullName>
    </submittedName>
</protein>
<keyword evidence="2" id="KW-1185">Reference proteome</keyword>
<dbReference type="Proteomes" id="UP000017048">
    <property type="component" value="Unassembled WGS sequence"/>
</dbReference>
<proteinExistence type="predicted"/>
<evidence type="ECO:0000313" key="1">
    <source>
        <dbReference type="EMBL" id="GAD84802.1"/>
    </source>
</evidence>
<dbReference type="RefSeq" id="WP_022566496.1">
    <property type="nucleotide sequence ID" value="NZ_BAFO02000025.1"/>
</dbReference>
<comment type="caution">
    <text evidence="1">The sequence shown here is derived from an EMBL/GenBank/DDBJ whole genome shotgun (WGS) entry which is preliminary data.</text>
</comment>
<dbReference type="AlphaFoldDB" id="U5E564"/>
<reference evidence="1 2" key="1">
    <citation type="journal article" date="2014" name="BMC Genomics">
        <title>Genome based analysis of type-I polyketide synthase and nonribosomal peptide synthetase gene clusters in seven strains of five representative Nocardia species.</title>
        <authorList>
            <person name="Komaki H."/>
            <person name="Ichikawa N."/>
            <person name="Hosoyama A."/>
            <person name="Takahashi-Nakaguchi A."/>
            <person name="Matsuzawa T."/>
            <person name="Suzuki K."/>
            <person name="Fujita N."/>
            <person name="Gonoi T."/>
        </authorList>
    </citation>
    <scope>NUCLEOTIDE SEQUENCE [LARGE SCALE GENOMIC DNA]</scope>
    <source>
        <strain evidence="1 2">NBRC 15531</strain>
    </source>
</reference>
<dbReference type="eggNOG" id="ENOG502ZFRR">
    <property type="taxonomic scope" value="Bacteria"/>
</dbReference>
<dbReference type="EMBL" id="BAFO02000025">
    <property type="protein sequence ID" value="GAD84802.1"/>
    <property type="molecule type" value="Genomic_DNA"/>
</dbReference>
<sequence length="78" mass="8332">MSSSLMHRAAADGALSAEVRRWRSRWLVVSGFPPPLAAAVVADPGIDLHALLELVDRGCPPELAVRIVAPLPTVEPVR</sequence>
<dbReference type="GeneID" id="91514617"/>
<evidence type="ECO:0000313" key="2">
    <source>
        <dbReference type="Proteomes" id="UP000017048"/>
    </source>
</evidence>
<organism evidence="1 2">
    <name type="scientific">Nocardia asteroides NBRC 15531</name>
    <dbReference type="NCBI Taxonomy" id="1110697"/>
    <lineage>
        <taxon>Bacteria</taxon>
        <taxon>Bacillati</taxon>
        <taxon>Actinomycetota</taxon>
        <taxon>Actinomycetes</taxon>
        <taxon>Mycobacteriales</taxon>
        <taxon>Nocardiaceae</taxon>
        <taxon>Nocardia</taxon>
    </lineage>
</organism>
<name>U5E564_NOCAS</name>